<dbReference type="GO" id="GO:0006508">
    <property type="term" value="P:proteolysis"/>
    <property type="evidence" value="ECO:0007669"/>
    <property type="project" value="UniProtKB-KW"/>
</dbReference>
<dbReference type="Proteomes" id="UP001204798">
    <property type="component" value="Unassembled WGS sequence"/>
</dbReference>
<reference evidence="3 4" key="1">
    <citation type="submission" date="2022-08" db="EMBL/GenBank/DDBJ databases">
        <title>Bacterial and archaeal communities from various locations to study Microbial Dark Matter (Phase II).</title>
        <authorList>
            <person name="Stepanauskas R."/>
        </authorList>
    </citation>
    <scope>NUCLEOTIDE SEQUENCE [LARGE SCALE GENOMIC DNA]</scope>
    <source>
        <strain evidence="3 4">PD1</strain>
    </source>
</reference>
<gene>
    <name evidence="3" type="ORF">M2350_001105</name>
</gene>
<evidence type="ECO:0000313" key="4">
    <source>
        <dbReference type="Proteomes" id="UP001204798"/>
    </source>
</evidence>
<dbReference type="GO" id="GO:0008233">
    <property type="term" value="F:peptidase activity"/>
    <property type="evidence" value="ECO:0007669"/>
    <property type="project" value="UniProtKB-KW"/>
</dbReference>
<dbReference type="RefSeq" id="WP_302898716.1">
    <property type="nucleotide sequence ID" value="NZ_CP130454.1"/>
</dbReference>
<dbReference type="EMBL" id="JANUCP010000002">
    <property type="protein sequence ID" value="MCS3918705.1"/>
    <property type="molecule type" value="Genomic_DNA"/>
</dbReference>
<keyword evidence="4" id="KW-1185">Reference proteome</keyword>
<proteinExistence type="predicted"/>
<dbReference type="InterPro" id="IPR021109">
    <property type="entry name" value="Peptidase_aspartic_dom_sf"/>
</dbReference>
<protein>
    <submittedName>
        <fullName evidence="3">Aspartyl protease</fullName>
    </submittedName>
</protein>
<dbReference type="PROSITE" id="PS50175">
    <property type="entry name" value="ASP_PROT_RETROV"/>
    <property type="match status" value="1"/>
</dbReference>
<name>A0ABT2ELI4_9BACT</name>
<dbReference type="InterPro" id="IPR001995">
    <property type="entry name" value="Peptidase_A2_cat"/>
</dbReference>
<dbReference type="Gene3D" id="2.40.70.10">
    <property type="entry name" value="Acid Proteases"/>
    <property type="match status" value="1"/>
</dbReference>
<evidence type="ECO:0000256" key="1">
    <source>
        <dbReference type="ARBA" id="ARBA00022801"/>
    </source>
</evidence>
<comment type="caution">
    <text evidence="3">The sequence shown here is derived from an EMBL/GenBank/DDBJ whole genome shotgun (WGS) entry which is preliminary data.</text>
</comment>
<keyword evidence="1" id="KW-0378">Hydrolase</keyword>
<organism evidence="3 4">
    <name type="scientific">Candidatus Fervidibacter sacchari</name>
    <dbReference type="NCBI Taxonomy" id="1448929"/>
    <lineage>
        <taxon>Bacteria</taxon>
        <taxon>Candidatus Fervidibacterota</taxon>
        <taxon>Candidatus Fervidibacter</taxon>
    </lineage>
</organism>
<dbReference type="SUPFAM" id="SSF50630">
    <property type="entry name" value="Acid proteases"/>
    <property type="match status" value="1"/>
</dbReference>
<sequence>MDETKAQEQFEREKRAYFAMRDRLLQTHFGKWVAIVDGKVAAVGDSAVEVIQQVLAQKGATVMYVKRVGFEDRVLKVRSVSVGWYDPDYDPPIPKITAEVQSPAMPMSQVQAEFVVDTGSDLTLLQRDIADQTNLWRLPVGEERIAGIGGTPQLRQLFLASIRIGNRQVPTRVDIRDDIDENILGRDVLNWFRLTLSAQENLVRVEGV</sequence>
<dbReference type="Pfam" id="PF13975">
    <property type="entry name" value="gag-asp_proteas"/>
    <property type="match status" value="1"/>
</dbReference>
<accession>A0ABT2ELI4</accession>
<evidence type="ECO:0000259" key="2">
    <source>
        <dbReference type="PROSITE" id="PS50175"/>
    </source>
</evidence>
<evidence type="ECO:0000313" key="3">
    <source>
        <dbReference type="EMBL" id="MCS3918705.1"/>
    </source>
</evidence>
<keyword evidence="3" id="KW-0645">Protease</keyword>
<feature type="domain" description="Peptidase A2" evidence="2">
    <location>
        <begin position="112"/>
        <end position="188"/>
    </location>
</feature>